<evidence type="ECO:0000313" key="17">
    <source>
        <dbReference type="EMBL" id="RCG32945.1"/>
    </source>
</evidence>
<evidence type="ECO:0000313" key="18">
    <source>
        <dbReference type="Proteomes" id="UP000253094"/>
    </source>
</evidence>
<dbReference type="InterPro" id="IPR020616">
    <property type="entry name" value="Thiolase_N"/>
</dbReference>
<feature type="domain" description="Thiolase N-terminal" evidence="15">
    <location>
        <begin position="5"/>
        <end position="267"/>
    </location>
</feature>
<dbReference type="InterPro" id="IPR020610">
    <property type="entry name" value="Thiolase_AS"/>
</dbReference>
<comment type="function">
    <text evidence="1">Catalyzes thiolytic cleavage of beta-ketoadipyl-CoA to succinyl-CoA and acetyl-CoA.</text>
</comment>
<evidence type="ECO:0000259" key="16">
    <source>
        <dbReference type="Pfam" id="PF02803"/>
    </source>
</evidence>
<dbReference type="NCBIfam" id="TIGR01930">
    <property type="entry name" value="AcCoA-C-Actrans"/>
    <property type="match status" value="1"/>
</dbReference>
<keyword evidence="9 14" id="KW-0012">Acyltransferase</keyword>
<evidence type="ECO:0000256" key="5">
    <source>
        <dbReference type="ARBA" id="ARBA00012705"/>
    </source>
</evidence>
<evidence type="ECO:0000256" key="9">
    <source>
        <dbReference type="ARBA" id="ARBA00023315"/>
    </source>
</evidence>
<feature type="active site" description="Proton acceptor" evidence="13">
    <location>
        <position position="386"/>
    </location>
</feature>
<dbReference type="PROSITE" id="PS00099">
    <property type="entry name" value="THIOLASE_3"/>
    <property type="match status" value="1"/>
</dbReference>
<dbReference type="RefSeq" id="WP_114026610.1">
    <property type="nucleotide sequence ID" value="NZ_QOIL01000001.1"/>
</dbReference>
<keyword evidence="7 14" id="KW-0808">Transferase</keyword>
<evidence type="ECO:0000256" key="13">
    <source>
        <dbReference type="PIRSR" id="PIRSR000429-1"/>
    </source>
</evidence>
<dbReference type="FunFam" id="3.40.47.10:FF:000010">
    <property type="entry name" value="Acetyl-CoA acetyltransferase (Thiolase)"/>
    <property type="match status" value="1"/>
</dbReference>
<dbReference type="InterPro" id="IPR020613">
    <property type="entry name" value="Thiolase_CS"/>
</dbReference>
<evidence type="ECO:0000256" key="14">
    <source>
        <dbReference type="RuleBase" id="RU003557"/>
    </source>
</evidence>
<reference evidence="17 18" key="1">
    <citation type="submission" date="2018-06" db="EMBL/GenBank/DDBJ databases">
        <title>Sphaerisporangium craniellae sp. nov., isolated from a marine sponge in the South China Sea.</title>
        <authorList>
            <person name="Li L."/>
        </authorList>
    </citation>
    <scope>NUCLEOTIDE SEQUENCE [LARGE SCALE GENOMIC DNA]</scope>
    <source>
        <strain evidence="17 18">CCTCC AA 208026</strain>
    </source>
</reference>
<dbReference type="GO" id="GO:0019619">
    <property type="term" value="P:3,4-dihydroxybenzoate catabolic process"/>
    <property type="evidence" value="ECO:0007669"/>
    <property type="project" value="InterPro"/>
</dbReference>
<evidence type="ECO:0000256" key="3">
    <source>
        <dbReference type="ARBA" id="ARBA00010982"/>
    </source>
</evidence>
<dbReference type="NCBIfam" id="NF006551">
    <property type="entry name" value="PRK09050.1"/>
    <property type="match status" value="1"/>
</dbReference>
<feature type="active site" description="Proton acceptor" evidence="13">
    <location>
        <position position="356"/>
    </location>
</feature>
<evidence type="ECO:0000256" key="2">
    <source>
        <dbReference type="ARBA" id="ARBA00005071"/>
    </source>
</evidence>
<dbReference type="EC" id="2.3.1.9" evidence="5"/>
<dbReference type="CDD" id="cd00751">
    <property type="entry name" value="thiolase"/>
    <property type="match status" value="1"/>
</dbReference>
<dbReference type="SUPFAM" id="SSF53901">
    <property type="entry name" value="Thiolase-like"/>
    <property type="match status" value="2"/>
</dbReference>
<evidence type="ECO:0000256" key="12">
    <source>
        <dbReference type="ARBA" id="ARBA00048527"/>
    </source>
</evidence>
<name>A0A367FTM0_9ACTN</name>
<evidence type="ECO:0000256" key="8">
    <source>
        <dbReference type="ARBA" id="ARBA00022797"/>
    </source>
</evidence>
<sequence>MTPAYLVDGCRTPIGSYGGALSAVRPDDLAAHVLRVIAARHQGIDWSELDDVILGCANQAGEDNRNVARMAVLLAGLPVEVPGTTVNRLCGSGADAVAMAARAVSSGQADLVVAGGVESMSRAPYVMSKSAKPFGRDAQMADTTLGWRFVNPALESAYGVDTMGETAENVAERFGVSREDQDAFAFRSQRRAAGARRRGRLGLETVPLSVPRPRAEAVVVEADEHPREITLEKLASLRPVFREGGSVTAGNSSGINDGAAALLIASEAAVERHGLRPLARVAGAAVAGVEPRYMGIGPVPATRRLLGRLGLGVGDLDLVELNEAFAAQALAVLRELGLPAGGDLVNPNGGAIALGHPLGMSGARLALSAAVELGERDARRALVTMCIGVGQGIALLLERA</sequence>
<dbReference type="Pfam" id="PF00108">
    <property type="entry name" value="Thiolase_N"/>
    <property type="match status" value="1"/>
</dbReference>
<evidence type="ECO:0000259" key="15">
    <source>
        <dbReference type="Pfam" id="PF00108"/>
    </source>
</evidence>
<evidence type="ECO:0000256" key="11">
    <source>
        <dbReference type="ARBA" id="ARBA00041222"/>
    </source>
</evidence>
<dbReference type="EMBL" id="QOIL01000001">
    <property type="protein sequence ID" value="RCG32945.1"/>
    <property type="molecule type" value="Genomic_DNA"/>
</dbReference>
<dbReference type="InterPro" id="IPR020617">
    <property type="entry name" value="Thiolase_C"/>
</dbReference>
<dbReference type="PANTHER" id="PTHR18919">
    <property type="entry name" value="ACETYL-COA C-ACYLTRANSFERASE"/>
    <property type="match status" value="1"/>
</dbReference>
<dbReference type="Pfam" id="PF02803">
    <property type="entry name" value="Thiolase_C"/>
    <property type="match status" value="1"/>
</dbReference>
<dbReference type="InterPro" id="IPR012793">
    <property type="entry name" value="PcaF"/>
</dbReference>
<comment type="catalytic activity">
    <reaction evidence="12">
        <text>succinyl-CoA + acetyl-CoA = 3-oxoadipyl-CoA + CoA</text>
        <dbReference type="Rhea" id="RHEA:19481"/>
        <dbReference type="ChEBI" id="CHEBI:57287"/>
        <dbReference type="ChEBI" id="CHEBI:57288"/>
        <dbReference type="ChEBI" id="CHEBI:57292"/>
        <dbReference type="ChEBI" id="CHEBI:57348"/>
        <dbReference type="EC" id="2.3.1.174"/>
    </reaction>
</comment>
<keyword evidence="8" id="KW-0058">Aromatic hydrocarbons catabolism</keyword>
<keyword evidence="18" id="KW-1185">Reference proteome</keyword>
<comment type="caution">
    <text evidence="17">The sequence shown here is derived from an EMBL/GenBank/DDBJ whole genome shotgun (WGS) entry which is preliminary data.</text>
</comment>
<dbReference type="InterPro" id="IPR002155">
    <property type="entry name" value="Thiolase"/>
</dbReference>
<gene>
    <name evidence="17" type="primary">pcaF</name>
    <name evidence="17" type="ORF">DQ384_00345</name>
</gene>
<evidence type="ECO:0000256" key="1">
    <source>
        <dbReference type="ARBA" id="ARBA00003720"/>
    </source>
</evidence>
<accession>A0A367FTM0</accession>
<evidence type="ECO:0000256" key="4">
    <source>
        <dbReference type="ARBA" id="ARBA00012233"/>
    </source>
</evidence>
<dbReference type="PANTHER" id="PTHR18919:SF107">
    <property type="entry name" value="ACETYL-COA ACETYLTRANSFERASE, CYTOSOLIC"/>
    <property type="match status" value="1"/>
</dbReference>
<dbReference type="AlphaFoldDB" id="A0A367FTM0"/>
<dbReference type="GO" id="GO:0003985">
    <property type="term" value="F:acetyl-CoA C-acetyltransferase activity"/>
    <property type="evidence" value="ECO:0007669"/>
    <property type="project" value="UniProtKB-EC"/>
</dbReference>
<evidence type="ECO:0000256" key="6">
    <source>
        <dbReference type="ARBA" id="ARBA00016181"/>
    </source>
</evidence>
<dbReference type="GO" id="GO:0033812">
    <property type="term" value="F:3-oxoadipyl-CoA thiolase activity"/>
    <property type="evidence" value="ECO:0007669"/>
    <property type="project" value="UniProtKB-EC"/>
</dbReference>
<dbReference type="Gene3D" id="3.40.47.10">
    <property type="match status" value="1"/>
</dbReference>
<comment type="pathway">
    <text evidence="2">Aromatic compound metabolism; beta-ketoadipate pathway; acetyl-CoA and succinyl-CoA from 3-oxoadipate: step 2/2.</text>
</comment>
<evidence type="ECO:0000256" key="10">
    <source>
        <dbReference type="ARBA" id="ARBA00040529"/>
    </source>
</evidence>
<dbReference type="InterPro" id="IPR016039">
    <property type="entry name" value="Thiolase-like"/>
</dbReference>
<feature type="domain" description="Thiolase C-terminal" evidence="16">
    <location>
        <begin position="276"/>
        <end position="399"/>
    </location>
</feature>
<dbReference type="OrthoDB" id="3761315at2"/>
<evidence type="ECO:0000256" key="7">
    <source>
        <dbReference type="ARBA" id="ARBA00022679"/>
    </source>
</evidence>
<protein>
    <recommendedName>
        <fullName evidence="6">Beta-ketoadipyl-CoA thiolase</fullName>
        <ecNumber evidence="4">2.3.1.174</ecNumber>
        <ecNumber evidence="5">2.3.1.9</ecNumber>
    </recommendedName>
    <alternativeName>
        <fullName evidence="11">3-oxoadipyl-CoA thiolase</fullName>
    </alternativeName>
    <alternativeName>
        <fullName evidence="10">Probable acetyl-CoA acetyltransferase</fullName>
    </alternativeName>
</protein>
<dbReference type="EC" id="2.3.1.174" evidence="4"/>
<dbReference type="Proteomes" id="UP000253094">
    <property type="component" value="Unassembled WGS sequence"/>
</dbReference>
<dbReference type="PIRSF" id="PIRSF000429">
    <property type="entry name" value="Ac-CoA_Ac_transf"/>
    <property type="match status" value="1"/>
</dbReference>
<proteinExistence type="inferred from homology"/>
<dbReference type="PROSITE" id="PS00737">
    <property type="entry name" value="THIOLASE_2"/>
    <property type="match status" value="1"/>
</dbReference>
<organism evidence="17 18">
    <name type="scientific">Sphaerisporangium album</name>
    <dbReference type="NCBI Taxonomy" id="509200"/>
    <lineage>
        <taxon>Bacteria</taxon>
        <taxon>Bacillati</taxon>
        <taxon>Actinomycetota</taxon>
        <taxon>Actinomycetes</taxon>
        <taxon>Streptosporangiales</taxon>
        <taxon>Streptosporangiaceae</taxon>
        <taxon>Sphaerisporangium</taxon>
    </lineage>
</organism>
<feature type="active site" description="Acyl-thioester intermediate" evidence="13">
    <location>
        <position position="90"/>
    </location>
</feature>
<dbReference type="NCBIfam" id="TIGR02430">
    <property type="entry name" value="pcaF"/>
    <property type="match status" value="1"/>
</dbReference>
<comment type="similarity">
    <text evidence="3 14">Belongs to the thiolase-like superfamily. Thiolase family.</text>
</comment>